<dbReference type="GO" id="GO:0008289">
    <property type="term" value="F:lipid binding"/>
    <property type="evidence" value="ECO:0007669"/>
    <property type="project" value="UniProtKB-KW"/>
</dbReference>
<evidence type="ECO:0000256" key="9">
    <source>
        <dbReference type="ARBA" id="ARBA00023157"/>
    </source>
</evidence>
<dbReference type="EMBL" id="JAAWWB010000006">
    <property type="protein sequence ID" value="KAG6781026.1"/>
    <property type="molecule type" value="Genomic_DNA"/>
</dbReference>
<dbReference type="OrthoDB" id="272303at2759"/>
<keyword evidence="4" id="KW-0812">Transmembrane</keyword>
<name>A0A8X8CYW4_POPTO</name>
<evidence type="ECO:0000256" key="5">
    <source>
        <dbReference type="ARBA" id="ARBA00022729"/>
    </source>
</evidence>
<dbReference type="AlphaFoldDB" id="A0A8X8CYW4"/>
<keyword evidence="3" id="KW-1003">Cell membrane</keyword>
<keyword evidence="14" id="KW-1185">Reference proteome</keyword>
<proteinExistence type="inferred from homology"/>
<protein>
    <recommendedName>
        <fullName evidence="12">Generative cell specific-1/HAP2 domain-containing protein</fullName>
    </recommendedName>
</protein>
<organism evidence="13 14">
    <name type="scientific">Populus tomentosa</name>
    <name type="common">Chinese white poplar</name>
    <dbReference type="NCBI Taxonomy" id="118781"/>
    <lineage>
        <taxon>Eukaryota</taxon>
        <taxon>Viridiplantae</taxon>
        <taxon>Streptophyta</taxon>
        <taxon>Embryophyta</taxon>
        <taxon>Tracheophyta</taxon>
        <taxon>Spermatophyta</taxon>
        <taxon>Magnoliopsida</taxon>
        <taxon>eudicotyledons</taxon>
        <taxon>Gunneridae</taxon>
        <taxon>Pentapetalae</taxon>
        <taxon>rosids</taxon>
        <taxon>fabids</taxon>
        <taxon>Malpighiales</taxon>
        <taxon>Salicaceae</taxon>
        <taxon>Saliceae</taxon>
        <taxon>Populus</taxon>
    </lineage>
</organism>
<keyword evidence="8" id="KW-0472">Membrane</keyword>
<dbReference type="GO" id="GO:0005886">
    <property type="term" value="C:plasma membrane"/>
    <property type="evidence" value="ECO:0007669"/>
    <property type="project" value="UniProtKB-SubCell"/>
</dbReference>
<sequence>MAWKEGTPFSTGFTEILNTNLLIELTTDDIGYVYQRIGKAYDPSYRSPGKLSSVTIPTFETLTQFGVATVSAKNFDCSRGVALMELSEVTIRSFKSYPATDKAPRCVCAAILKNSSFNETDPAECQLFTTATILENGSQFAPFRPPKISINGFFGSIEDIWNRIWEGLVDSITGKVCSACAAMDFASERTLRDDDWWEDHLWDDEQRIRDTRRHKKDENGDREVGPRQQHNARKRRSLYQEHRHGHSGRDADYYHHLHHVHKDKSKHRGSKKSNVPQKVYLDGPENSNIGGHHRHRKEGDRGRTV</sequence>
<keyword evidence="6" id="KW-1133">Transmembrane helix</keyword>
<evidence type="ECO:0000259" key="12">
    <source>
        <dbReference type="Pfam" id="PF10699"/>
    </source>
</evidence>
<gene>
    <name evidence="13" type="ORF">POTOM_013906</name>
</gene>
<feature type="region of interest" description="Disordered" evidence="11">
    <location>
        <begin position="212"/>
        <end position="305"/>
    </location>
</feature>
<evidence type="ECO:0000256" key="7">
    <source>
        <dbReference type="ARBA" id="ARBA00023121"/>
    </source>
</evidence>
<feature type="compositionally biased region" description="Basic and acidic residues" evidence="11">
    <location>
        <begin position="216"/>
        <end position="225"/>
    </location>
</feature>
<dbReference type="InterPro" id="IPR018928">
    <property type="entry name" value="HAP2/GCS1_dom"/>
</dbReference>
<evidence type="ECO:0000313" key="14">
    <source>
        <dbReference type="Proteomes" id="UP000886885"/>
    </source>
</evidence>
<keyword evidence="9" id="KW-1015">Disulfide bond</keyword>
<dbReference type="Pfam" id="PF10699">
    <property type="entry name" value="HAP2-GCS1"/>
    <property type="match status" value="1"/>
</dbReference>
<dbReference type="PANTHER" id="PTHR31764">
    <property type="entry name" value="PROTEIN HAPLESS 2"/>
    <property type="match status" value="1"/>
</dbReference>
<dbReference type="Proteomes" id="UP000886885">
    <property type="component" value="Chromosome 3D"/>
</dbReference>
<accession>A0A8X8CYW4</accession>
<feature type="domain" description="Generative cell specific-1/HAP2" evidence="12">
    <location>
        <begin position="10"/>
        <end position="182"/>
    </location>
</feature>
<keyword evidence="7" id="KW-0446">Lipid-binding</keyword>
<evidence type="ECO:0000313" key="13">
    <source>
        <dbReference type="EMBL" id="KAG6781026.1"/>
    </source>
</evidence>
<evidence type="ECO:0000256" key="8">
    <source>
        <dbReference type="ARBA" id="ARBA00023136"/>
    </source>
</evidence>
<dbReference type="PANTHER" id="PTHR31764:SF0">
    <property type="entry name" value="GENERATIVE CELL SPECIFIC-1_HAP2 DOMAIN-CONTAINING PROTEIN"/>
    <property type="match status" value="1"/>
</dbReference>
<keyword evidence="10" id="KW-0278">Fertilization</keyword>
<evidence type="ECO:0000256" key="4">
    <source>
        <dbReference type="ARBA" id="ARBA00022692"/>
    </source>
</evidence>
<evidence type="ECO:0000256" key="3">
    <source>
        <dbReference type="ARBA" id="ARBA00022475"/>
    </source>
</evidence>
<evidence type="ECO:0000256" key="11">
    <source>
        <dbReference type="SAM" id="MobiDB-lite"/>
    </source>
</evidence>
<evidence type="ECO:0000256" key="6">
    <source>
        <dbReference type="ARBA" id="ARBA00022989"/>
    </source>
</evidence>
<feature type="compositionally biased region" description="Basic residues" evidence="11">
    <location>
        <begin position="256"/>
        <end position="271"/>
    </location>
</feature>
<keyword evidence="5" id="KW-0732">Signal</keyword>
<evidence type="ECO:0000256" key="1">
    <source>
        <dbReference type="ARBA" id="ARBA00004251"/>
    </source>
</evidence>
<evidence type="ECO:0000256" key="2">
    <source>
        <dbReference type="ARBA" id="ARBA00010929"/>
    </source>
</evidence>
<comment type="subcellular location">
    <subcellularLocation>
        <location evidence="1">Cell membrane</location>
        <topology evidence="1">Single-pass type I membrane protein</topology>
    </subcellularLocation>
</comment>
<reference evidence="13" key="1">
    <citation type="journal article" date="2020" name="bioRxiv">
        <title>Hybrid origin of Populus tomentosa Carr. identified through genome sequencing and phylogenomic analysis.</title>
        <authorList>
            <person name="An X."/>
            <person name="Gao K."/>
            <person name="Chen Z."/>
            <person name="Li J."/>
            <person name="Yang X."/>
            <person name="Yang X."/>
            <person name="Zhou J."/>
            <person name="Guo T."/>
            <person name="Zhao T."/>
            <person name="Huang S."/>
            <person name="Miao D."/>
            <person name="Khan W.U."/>
            <person name="Rao P."/>
            <person name="Ye M."/>
            <person name="Lei B."/>
            <person name="Liao W."/>
            <person name="Wang J."/>
            <person name="Ji L."/>
            <person name="Li Y."/>
            <person name="Guo B."/>
            <person name="Mustafa N.S."/>
            <person name="Li S."/>
            <person name="Yun Q."/>
            <person name="Keller S.R."/>
            <person name="Mao J."/>
            <person name="Zhang R."/>
            <person name="Strauss S.H."/>
        </authorList>
    </citation>
    <scope>NUCLEOTIDE SEQUENCE</scope>
    <source>
        <strain evidence="13">GM15</strain>
        <tissue evidence="13">Leaf</tissue>
    </source>
</reference>
<dbReference type="InterPro" id="IPR040326">
    <property type="entry name" value="HAP2/GCS1"/>
</dbReference>
<comment type="similarity">
    <text evidence="2">Belongs to the HAP2/GCS1 family.</text>
</comment>
<evidence type="ECO:0000256" key="10">
    <source>
        <dbReference type="ARBA" id="ARBA00023279"/>
    </source>
</evidence>
<feature type="compositionally biased region" description="Basic and acidic residues" evidence="11">
    <location>
        <begin position="238"/>
        <end position="255"/>
    </location>
</feature>
<comment type="caution">
    <text evidence="13">The sequence shown here is derived from an EMBL/GenBank/DDBJ whole genome shotgun (WGS) entry which is preliminary data.</text>
</comment>